<proteinExistence type="predicted"/>
<reference evidence="1 2" key="1">
    <citation type="journal article" date="2018" name="Mol. Plant">
        <title>The genome of Artemisia annua provides insight into the evolution of Asteraceae family and artemisinin biosynthesis.</title>
        <authorList>
            <person name="Shen Q."/>
            <person name="Zhang L."/>
            <person name="Liao Z."/>
            <person name="Wang S."/>
            <person name="Yan T."/>
            <person name="Shi P."/>
            <person name="Liu M."/>
            <person name="Fu X."/>
            <person name="Pan Q."/>
            <person name="Wang Y."/>
            <person name="Lv Z."/>
            <person name="Lu X."/>
            <person name="Zhang F."/>
            <person name="Jiang W."/>
            <person name="Ma Y."/>
            <person name="Chen M."/>
            <person name="Hao X."/>
            <person name="Li L."/>
            <person name="Tang Y."/>
            <person name="Lv G."/>
            <person name="Zhou Y."/>
            <person name="Sun X."/>
            <person name="Brodelius P.E."/>
            <person name="Rose J.K.C."/>
            <person name="Tang K."/>
        </authorList>
    </citation>
    <scope>NUCLEOTIDE SEQUENCE [LARGE SCALE GENOMIC DNA]</scope>
    <source>
        <strain evidence="2">cv. Huhao1</strain>
        <tissue evidence="1">Leaf</tissue>
    </source>
</reference>
<name>A0A2U1NFT7_ARTAN</name>
<dbReference type="GO" id="GO:0000502">
    <property type="term" value="C:proteasome complex"/>
    <property type="evidence" value="ECO:0007669"/>
    <property type="project" value="UniProtKB-KW"/>
</dbReference>
<dbReference type="AlphaFoldDB" id="A0A2U1NFT7"/>
<dbReference type="EMBL" id="PKPP01002913">
    <property type="protein sequence ID" value="PWA72377.1"/>
    <property type="molecule type" value="Genomic_DNA"/>
</dbReference>
<dbReference type="InterPro" id="IPR029055">
    <property type="entry name" value="Ntn_hydrolases_N"/>
</dbReference>
<dbReference type="OrthoDB" id="5835702at2759"/>
<evidence type="ECO:0000313" key="2">
    <source>
        <dbReference type="Proteomes" id="UP000245207"/>
    </source>
</evidence>
<dbReference type="Gene3D" id="3.60.20.10">
    <property type="entry name" value="Glutamine Phosphoribosylpyrophosphate, subunit 1, domain 1"/>
    <property type="match status" value="1"/>
</dbReference>
<accession>A0A2U1NFT7</accession>
<organism evidence="1 2">
    <name type="scientific">Artemisia annua</name>
    <name type="common">Sweet wormwood</name>
    <dbReference type="NCBI Taxonomy" id="35608"/>
    <lineage>
        <taxon>Eukaryota</taxon>
        <taxon>Viridiplantae</taxon>
        <taxon>Streptophyta</taxon>
        <taxon>Embryophyta</taxon>
        <taxon>Tracheophyta</taxon>
        <taxon>Spermatophyta</taxon>
        <taxon>Magnoliopsida</taxon>
        <taxon>eudicotyledons</taxon>
        <taxon>Gunneridae</taxon>
        <taxon>Pentapetalae</taxon>
        <taxon>asterids</taxon>
        <taxon>campanulids</taxon>
        <taxon>Asterales</taxon>
        <taxon>Asteraceae</taxon>
        <taxon>Asteroideae</taxon>
        <taxon>Anthemideae</taxon>
        <taxon>Artemisiinae</taxon>
        <taxon>Artemisia</taxon>
    </lineage>
</organism>
<dbReference type="STRING" id="35608.A0A2U1NFT7"/>
<evidence type="ECO:0000313" key="1">
    <source>
        <dbReference type="EMBL" id="PWA72377.1"/>
    </source>
</evidence>
<gene>
    <name evidence="1" type="ORF">CTI12_AA271100</name>
</gene>
<comment type="caution">
    <text evidence="1">The sequence shown here is derived from an EMBL/GenBank/DDBJ whole genome shotgun (WGS) entry which is preliminary data.</text>
</comment>
<sequence length="101" mass="11016">MSIVVRGKDSVCVVTRKKDKLLDPTSVTHLLRVTRFLGLLATGTTVSASITSSEVPSAFEDTENVARNNLMADKSRDGLEYDVLTSSSSFAQLPKNMDWPP</sequence>
<keyword evidence="1" id="KW-0647">Proteasome</keyword>
<dbReference type="Proteomes" id="UP000245207">
    <property type="component" value="Unassembled WGS sequence"/>
</dbReference>
<keyword evidence="2" id="KW-1185">Reference proteome</keyword>
<protein>
    <submittedName>
        <fullName evidence="1">Proteasome, alpha-subunit, N-terminal domain-containing protein</fullName>
    </submittedName>
</protein>